<dbReference type="Proteomes" id="UP000325295">
    <property type="component" value="Chromosome"/>
</dbReference>
<feature type="region of interest" description="Disordered" evidence="3">
    <location>
        <begin position="140"/>
        <end position="165"/>
    </location>
</feature>
<dbReference type="AlphaFoldDB" id="A0A5P1X002"/>
<dbReference type="SMART" id="SM00047">
    <property type="entry name" value="LYZ2"/>
    <property type="match status" value="1"/>
</dbReference>
<dbReference type="KEGG" id="lnn:F0161_04625"/>
<dbReference type="Gene3D" id="1.10.530.10">
    <property type="match status" value="1"/>
</dbReference>
<dbReference type="PRINTS" id="PR01002">
    <property type="entry name" value="FLGFLGJ"/>
</dbReference>
<evidence type="ECO:0000313" key="5">
    <source>
        <dbReference type="EMBL" id="QER67210.1"/>
    </source>
</evidence>
<dbReference type="RefSeq" id="WP_150203861.1">
    <property type="nucleotide sequence ID" value="NZ_CP043939.1"/>
</dbReference>
<evidence type="ECO:0000256" key="3">
    <source>
        <dbReference type="SAM" id="MobiDB-lite"/>
    </source>
</evidence>
<dbReference type="EMBL" id="CP043939">
    <property type="protein sequence ID" value="QER67210.1"/>
    <property type="molecule type" value="Genomic_DNA"/>
</dbReference>
<dbReference type="GO" id="GO:0004040">
    <property type="term" value="F:amidase activity"/>
    <property type="evidence" value="ECO:0007669"/>
    <property type="project" value="InterPro"/>
</dbReference>
<dbReference type="PANTHER" id="PTHR33308">
    <property type="entry name" value="PEPTIDOGLYCAN HYDROLASE FLGJ"/>
    <property type="match status" value="1"/>
</dbReference>
<reference evidence="5 6" key="1">
    <citation type="submission" date="2019-09" db="EMBL/GenBank/DDBJ databases">
        <title>Complete Genome Sequence of Lactobacillus nenjiangensis SH-Y15, isolated from sauerkraut.</title>
        <authorList>
            <person name="Yang H."/>
        </authorList>
    </citation>
    <scope>NUCLEOTIDE SEQUENCE [LARGE SCALE GENOMIC DNA]</scope>
    <source>
        <strain evidence="5 6">SH-Y15</strain>
    </source>
</reference>
<proteinExistence type="inferred from homology"/>
<evidence type="ECO:0000256" key="1">
    <source>
        <dbReference type="ARBA" id="ARBA00010266"/>
    </source>
</evidence>
<name>A0A5P1X002_9LACO</name>
<feature type="compositionally biased region" description="Polar residues" evidence="3">
    <location>
        <begin position="145"/>
        <end position="163"/>
    </location>
</feature>
<dbReference type="InterPro" id="IPR002901">
    <property type="entry name" value="MGlyc_endo_b_GlcNAc-like_dom"/>
</dbReference>
<sequence>MKSKQILISLIVGIFLFGAISVDADDVNSKDEILTSSSSESIDSTSKVEDELHKKITDQATANIISGHLVRREEFDTKNDYILYTEIYANLKVEYKKGEKKGRTDGYKHQTHDVNNKSEVFQAGYQEGVRLGNEIYELKHESHDNSSSATRSVESEMKQTTPSHDVHKDIHAPISYAEQTNEINPPNSVDESSLLNTLLQLPELPALPLGPIIESHQAFIDLIALDAVKIARKNDLYPSVMIAQAALESSWGTSDLSRPDIYNLFGVKGGYKGSSIQMKTQEDNGSGELQYVNADFRQYHSFSESLQDYATVLNQPMFMMVKRSVCANYQEVTLKLTGTYATDTQYNLKLNQIIETYHLTKFDKKTGVKPLTAIVIPKSAFVFEQSNKHVQTRRQHKDSIKINVMGQCVMVIITMLIVLKKPTVKK</sequence>
<dbReference type="OrthoDB" id="2155627at2"/>
<accession>A0A5P1X002</accession>
<keyword evidence="6" id="KW-1185">Reference proteome</keyword>
<evidence type="ECO:0000313" key="6">
    <source>
        <dbReference type="Proteomes" id="UP000325295"/>
    </source>
</evidence>
<dbReference type="PANTHER" id="PTHR33308:SF9">
    <property type="entry name" value="PEPTIDOGLYCAN HYDROLASE FLGJ"/>
    <property type="match status" value="1"/>
</dbReference>
<evidence type="ECO:0000259" key="4">
    <source>
        <dbReference type="SMART" id="SM00047"/>
    </source>
</evidence>
<keyword evidence="2" id="KW-0378">Hydrolase</keyword>
<organism evidence="5 6">
    <name type="scientific">Paucilactobacillus nenjiangensis</name>
    <dbReference type="NCBI Taxonomy" id="1296540"/>
    <lineage>
        <taxon>Bacteria</taxon>
        <taxon>Bacillati</taxon>
        <taxon>Bacillota</taxon>
        <taxon>Bacilli</taxon>
        <taxon>Lactobacillales</taxon>
        <taxon>Lactobacillaceae</taxon>
        <taxon>Paucilactobacillus</taxon>
    </lineage>
</organism>
<dbReference type="Pfam" id="PF01832">
    <property type="entry name" value="Glucosaminidase"/>
    <property type="match status" value="1"/>
</dbReference>
<dbReference type="InterPro" id="IPR051056">
    <property type="entry name" value="Glycosyl_Hydrolase_73"/>
</dbReference>
<protein>
    <recommendedName>
        <fullName evidence="4">Mannosyl-glycoprotein endo-beta-N-acetylglucosamidase-like domain-containing protein</fullName>
    </recommendedName>
</protein>
<dbReference type="Gene3D" id="4.10.80.30">
    <property type="entry name" value="DNA polymerase, domain 6"/>
    <property type="match status" value="1"/>
</dbReference>
<feature type="domain" description="Mannosyl-glycoprotein endo-beta-N-acetylglucosamidase-like" evidence="4">
    <location>
        <begin position="209"/>
        <end position="363"/>
    </location>
</feature>
<gene>
    <name evidence="5" type="ORF">F0161_04625</name>
</gene>
<comment type="similarity">
    <text evidence="1">Belongs to the glycosyl hydrolase 73 family.</text>
</comment>
<evidence type="ECO:0000256" key="2">
    <source>
        <dbReference type="ARBA" id="ARBA00022801"/>
    </source>
</evidence>